<dbReference type="InterPro" id="IPR012340">
    <property type="entry name" value="NA-bd_OB-fold"/>
</dbReference>
<dbReference type="InterPro" id="IPR030391">
    <property type="entry name" value="MeTrfase_TrmA_CS"/>
</dbReference>
<dbReference type="Gene3D" id="3.40.50.150">
    <property type="entry name" value="Vaccinia Virus protein VP39"/>
    <property type="match status" value="1"/>
</dbReference>
<feature type="domain" description="TRAM" evidence="6">
    <location>
        <begin position="1"/>
        <end position="56"/>
    </location>
</feature>
<evidence type="ECO:0000256" key="5">
    <source>
        <dbReference type="PROSITE-ProRule" id="PRU10015"/>
    </source>
</evidence>
<feature type="binding site" evidence="4">
    <location>
        <position position="298"/>
    </location>
    <ligand>
        <name>S-adenosyl-L-methionine</name>
        <dbReference type="ChEBI" id="CHEBI:59789"/>
    </ligand>
</feature>
<dbReference type="FunFam" id="2.40.50.140:FF:000097">
    <property type="entry name" value="23S rRNA (uracil(1939)-C(5))-methyltransferase RlmD"/>
    <property type="match status" value="1"/>
</dbReference>
<feature type="binding site" evidence="4">
    <location>
        <position position="277"/>
    </location>
    <ligand>
        <name>S-adenosyl-L-methionine</name>
        <dbReference type="ChEBI" id="CHEBI:59789"/>
    </ligand>
</feature>
<dbReference type="SUPFAM" id="SSF53335">
    <property type="entry name" value="S-adenosyl-L-methionine-dependent methyltransferases"/>
    <property type="match status" value="1"/>
</dbReference>
<dbReference type="InterPro" id="IPR030390">
    <property type="entry name" value="MeTrfase_TrmA_AS"/>
</dbReference>
<organism evidence="7 8">
    <name type="scientific">candidate division TA06 bacterium 34_109</name>
    <dbReference type="NCBI Taxonomy" id="1635277"/>
    <lineage>
        <taxon>Bacteria</taxon>
        <taxon>Bacteria division TA06</taxon>
    </lineage>
</organism>
<feature type="active site" evidence="5">
    <location>
        <position position="371"/>
    </location>
</feature>
<dbReference type="AlphaFoldDB" id="A0A117M704"/>
<sequence>MKQNPKIKIEKIVSDGRGIGRHEGKVFFVKDVIPDEVVEVKILKEKKSFTEGEIISIIKKSPYRITPPCKYFKECGGCYFQHIDYRYHKIIKTEILRELLRMNSKISYQEGIEFVESIPYNYRNKVTLRVNESGLSYLKEKSNQFVNIDSCMIVNEKINGVIEKLNRMNLYQNFIKKVNIRISKSGKILLTFYTEISEITNLTLDLESLDVDNIILFLKDEKPLYIKGKGELVNLIDENIFHFSHSNFLQVNDNIAEKLYSYLQSVIKNGETLLDLYSGIGIYSIIFNRIFKNIYSVEGNQSSVHFQRKNIKENRIKNVSVINRFIDSTFKIGNDKLFDTVILDPPREGVDKIFLKSLLPKIKDQLIYISCDPSTLTRDINLIKDEFFISEIKIFDMFPQTKHFETVVIFERI</sequence>
<evidence type="ECO:0000313" key="7">
    <source>
        <dbReference type="EMBL" id="KUK87804.1"/>
    </source>
</evidence>
<dbReference type="EMBL" id="LGGX01000002">
    <property type="protein sequence ID" value="KUK87804.1"/>
    <property type="molecule type" value="Genomic_DNA"/>
</dbReference>
<comment type="similarity">
    <text evidence="4">Belongs to the class I-like SAM-binding methyltransferase superfamily. RNA M5U methyltransferase family.</text>
</comment>
<dbReference type="InterPro" id="IPR002792">
    <property type="entry name" value="TRAM_dom"/>
</dbReference>
<keyword evidence="1 4" id="KW-0489">Methyltransferase</keyword>
<dbReference type="PANTHER" id="PTHR11061:SF30">
    <property type="entry name" value="TRNA (URACIL(54)-C(5))-METHYLTRANSFERASE"/>
    <property type="match status" value="1"/>
</dbReference>
<evidence type="ECO:0000313" key="8">
    <source>
        <dbReference type="Proteomes" id="UP000053467"/>
    </source>
</evidence>
<gene>
    <name evidence="7" type="ORF">XE03_0323</name>
</gene>
<comment type="caution">
    <text evidence="7">The sequence shown here is derived from an EMBL/GenBank/DDBJ whole genome shotgun (WGS) entry which is preliminary data.</text>
</comment>
<feature type="binding site" evidence="4">
    <location>
        <position position="250"/>
    </location>
    <ligand>
        <name>S-adenosyl-L-methionine</name>
        <dbReference type="ChEBI" id="CHEBI:59789"/>
    </ligand>
</feature>
<keyword evidence="3 4" id="KW-0949">S-adenosyl-L-methionine</keyword>
<feature type="binding site" evidence="4">
    <location>
        <position position="344"/>
    </location>
    <ligand>
        <name>S-adenosyl-L-methionine</name>
        <dbReference type="ChEBI" id="CHEBI:59789"/>
    </ligand>
</feature>
<dbReference type="InterPro" id="IPR029063">
    <property type="entry name" value="SAM-dependent_MTases_sf"/>
</dbReference>
<dbReference type="GO" id="GO:0006396">
    <property type="term" value="P:RNA processing"/>
    <property type="evidence" value="ECO:0007669"/>
    <property type="project" value="InterPro"/>
</dbReference>
<evidence type="ECO:0000256" key="3">
    <source>
        <dbReference type="ARBA" id="ARBA00022691"/>
    </source>
</evidence>
<dbReference type="PANTHER" id="PTHR11061">
    <property type="entry name" value="RNA M5U METHYLTRANSFERASE"/>
    <property type="match status" value="1"/>
</dbReference>
<name>A0A117M704_UNCT6</name>
<dbReference type="PROSITE" id="PS01231">
    <property type="entry name" value="TRMA_2"/>
    <property type="match status" value="1"/>
</dbReference>
<dbReference type="SUPFAM" id="SSF50249">
    <property type="entry name" value="Nucleic acid-binding proteins"/>
    <property type="match status" value="1"/>
</dbReference>
<dbReference type="GO" id="GO:0009451">
    <property type="term" value="P:RNA modification"/>
    <property type="evidence" value="ECO:0007669"/>
    <property type="project" value="UniProtKB-ARBA"/>
</dbReference>
<keyword evidence="2 4" id="KW-0808">Transferase</keyword>
<feature type="active site" description="Nucleophile" evidence="4">
    <location>
        <position position="371"/>
    </location>
</feature>
<dbReference type="PROSITE" id="PS50926">
    <property type="entry name" value="TRAM"/>
    <property type="match status" value="1"/>
</dbReference>
<dbReference type="PROSITE" id="PS01230">
    <property type="entry name" value="TRMA_1"/>
    <property type="match status" value="1"/>
</dbReference>
<dbReference type="Pfam" id="PF05958">
    <property type="entry name" value="tRNA_U5-meth_tr"/>
    <property type="match status" value="1"/>
</dbReference>
<dbReference type="CDD" id="cd02440">
    <property type="entry name" value="AdoMet_MTases"/>
    <property type="match status" value="1"/>
</dbReference>
<evidence type="ECO:0000256" key="2">
    <source>
        <dbReference type="ARBA" id="ARBA00022679"/>
    </source>
</evidence>
<evidence type="ECO:0000256" key="4">
    <source>
        <dbReference type="PROSITE-ProRule" id="PRU01024"/>
    </source>
</evidence>
<dbReference type="Proteomes" id="UP000053467">
    <property type="component" value="Unassembled WGS sequence"/>
</dbReference>
<dbReference type="PROSITE" id="PS51687">
    <property type="entry name" value="SAM_MT_RNA_M5U"/>
    <property type="match status" value="1"/>
</dbReference>
<dbReference type="GO" id="GO:0008173">
    <property type="term" value="F:RNA methyltransferase activity"/>
    <property type="evidence" value="ECO:0007669"/>
    <property type="project" value="InterPro"/>
</dbReference>
<accession>A0A117M704</accession>
<dbReference type="GO" id="GO:0008757">
    <property type="term" value="F:S-adenosylmethionine-dependent methyltransferase activity"/>
    <property type="evidence" value="ECO:0007669"/>
    <property type="project" value="UniProtKB-ARBA"/>
</dbReference>
<dbReference type="NCBIfam" id="TIGR00479">
    <property type="entry name" value="rumA"/>
    <property type="match status" value="1"/>
</dbReference>
<evidence type="ECO:0000259" key="6">
    <source>
        <dbReference type="PROSITE" id="PS50926"/>
    </source>
</evidence>
<protein>
    <submittedName>
        <fullName evidence="7">23S rRNA (Uracil-5-)-methyltransferase</fullName>
    </submittedName>
</protein>
<dbReference type="GO" id="GO:0032259">
    <property type="term" value="P:methylation"/>
    <property type="evidence" value="ECO:0007669"/>
    <property type="project" value="UniProtKB-KW"/>
</dbReference>
<proteinExistence type="inferred from homology"/>
<evidence type="ECO:0000256" key="1">
    <source>
        <dbReference type="ARBA" id="ARBA00022603"/>
    </source>
</evidence>
<dbReference type="InterPro" id="IPR010280">
    <property type="entry name" value="U5_MeTrfase_fam"/>
</dbReference>
<dbReference type="Gene3D" id="2.40.50.1070">
    <property type="match status" value="1"/>
</dbReference>
<reference evidence="8" key="1">
    <citation type="journal article" date="2015" name="MBio">
        <title>Genome-Resolved Metagenomic Analysis Reveals Roles for Candidate Phyla and Other Microbial Community Members in Biogeochemical Transformations in Oil Reservoirs.</title>
        <authorList>
            <person name="Hu P."/>
            <person name="Tom L."/>
            <person name="Singh A."/>
            <person name="Thomas B.C."/>
            <person name="Baker B.J."/>
            <person name="Piceno Y.M."/>
            <person name="Andersen G.L."/>
            <person name="Banfield J.F."/>
        </authorList>
    </citation>
    <scope>NUCLEOTIDE SEQUENCE [LARGE SCALE GENOMIC DNA]</scope>
</reference>
<dbReference type="Pfam" id="PF01938">
    <property type="entry name" value="TRAM"/>
    <property type="match status" value="1"/>
</dbReference>
<dbReference type="Gene3D" id="2.40.50.140">
    <property type="entry name" value="Nucleic acid-binding proteins"/>
    <property type="match status" value="1"/>
</dbReference>